<organism evidence="1">
    <name type="scientific">marine sediment metagenome</name>
    <dbReference type="NCBI Taxonomy" id="412755"/>
    <lineage>
        <taxon>unclassified sequences</taxon>
        <taxon>metagenomes</taxon>
        <taxon>ecological metagenomes</taxon>
    </lineage>
</organism>
<protein>
    <submittedName>
        <fullName evidence="1">Uncharacterized protein</fullName>
    </submittedName>
</protein>
<dbReference type="EMBL" id="BARU01049996">
    <property type="protein sequence ID" value="GAH97899.1"/>
    <property type="molecule type" value="Genomic_DNA"/>
</dbReference>
<gene>
    <name evidence="1" type="ORF">S03H2_73165</name>
</gene>
<reference evidence="1" key="1">
    <citation type="journal article" date="2014" name="Front. Microbiol.">
        <title>High frequency of phylogenetically diverse reductive dehalogenase-homologous genes in deep subseafloor sedimentary metagenomes.</title>
        <authorList>
            <person name="Kawai M."/>
            <person name="Futagami T."/>
            <person name="Toyoda A."/>
            <person name="Takaki Y."/>
            <person name="Nishi S."/>
            <person name="Hori S."/>
            <person name="Arai W."/>
            <person name="Tsubouchi T."/>
            <person name="Morono Y."/>
            <person name="Uchiyama I."/>
            <person name="Ito T."/>
            <person name="Fujiyama A."/>
            <person name="Inagaki F."/>
            <person name="Takami H."/>
        </authorList>
    </citation>
    <scope>NUCLEOTIDE SEQUENCE</scope>
    <source>
        <strain evidence="1">Expedition CK06-06</strain>
    </source>
</reference>
<sequence length="30" mass="3221">PQSEKCGILENITNIENDIANFTANASELA</sequence>
<name>X1L641_9ZZZZ</name>
<feature type="non-terminal residue" evidence="1">
    <location>
        <position position="1"/>
    </location>
</feature>
<feature type="non-terminal residue" evidence="1">
    <location>
        <position position="30"/>
    </location>
</feature>
<dbReference type="AlphaFoldDB" id="X1L641"/>
<evidence type="ECO:0000313" key="1">
    <source>
        <dbReference type="EMBL" id="GAH97899.1"/>
    </source>
</evidence>
<accession>X1L641</accession>
<comment type="caution">
    <text evidence="1">The sequence shown here is derived from an EMBL/GenBank/DDBJ whole genome shotgun (WGS) entry which is preliminary data.</text>
</comment>
<proteinExistence type="predicted"/>